<evidence type="ECO:0000259" key="2">
    <source>
        <dbReference type="Pfam" id="PF00496"/>
    </source>
</evidence>
<dbReference type="Pfam" id="PF00496">
    <property type="entry name" value="SBP_bac_5"/>
    <property type="match status" value="1"/>
</dbReference>
<reference evidence="5" key="1">
    <citation type="submission" date="2016-10" db="EMBL/GenBank/DDBJ databases">
        <authorList>
            <person name="Varghese N."/>
            <person name="Submissions S."/>
        </authorList>
    </citation>
    <scope>NUCLEOTIDE SEQUENCE [LARGE SCALE GENOMIC DNA]</scope>
    <source>
        <strain evidence="5">CGMCC 1.7062</strain>
    </source>
</reference>
<dbReference type="InterPro" id="IPR039424">
    <property type="entry name" value="SBP_5"/>
</dbReference>
<dbReference type="RefSeq" id="WP_103878558.1">
    <property type="nucleotide sequence ID" value="NZ_FNVG01000001.1"/>
</dbReference>
<dbReference type="GO" id="GO:0003677">
    <property type="term" value="F:DNA binding"/>
    <property type="evidence" value="ECO:0007669"/>
    <property type="project" value="UniProtKB-KW"/>
</dbReference>
<evidence type="ECO:0000313" key="4">
    <source>
        <dbReference type="EMBL" id="SEF48358.1"/>
    </source>
</evidence>
<feature type="domain" description="Transcriptional regulator SgrR N-terminal HTH" evidence="3">
    <location>
        <begin position="5"/>
        <end position="119"/>
    </location>
</feature>
<dbReference type="PANTHER" id="PTHR30290:SF72">
    <property type="entry name" value="HTH-TYPE TRANSCRIPTIONAL REGULATOR SGRR"/>
    <property type="match status" value="1"/>
</dbReference>
<dbReference type="Gene3D" id="3.40.190.10">
    <property type="entry name" value="Periplasmic binding protein-like II"/>
    <property type="match status" value="1"/>
</dbReference>
<dbReference type="EMBL" id="FNVG01000001">
    <property type="protein sequence ID" value="SEF48358.1"/>
    <property type="molecule type" value="Genomic_DNA"/>
</dbReference>
<proteinExistence type="predicted"/>
<dbReference type="OrthoDB" id="5894719at2"/>
<feature type="domain" description="Solute-binding protein family 5" evidence="2">
    <location>
        <begin position="163"/>
        <end position="360"/>
    </location>
</feature>
<organism evidence="4 5">
    <name type="scientific">Vibrio hangzhouensis</name>
    <dbReference type="NCBI Taxonomy" id="462991"/>
    <lineage>
        <taxon>Bacteria</taxon>
        <taxon>Pseudomonadati</taxon>
        <taxon>Pseudomonadota</taxon>
        <taxon>Gammaproteobacteria</taxon>
        <taxon>Vibrionales</taxon>
        <taxon>Vibrionaceae</taxon>
        <taxon>Vibrio</taxon>
    </lineage>
</organism>
<dbReference type="SUPFAM" id="SSF53850">
    <property type="entry name" value="Periplasmic binding protein-like II"/>
    <property type="match status" value="1"/>
</dbReference>
<dbReference type="Proteomes" id="UP000236721">
    <property type="component" value="Unassembled WGS sequence"/>
</dbReference>
<dbReference type="Pfam" id="PF12793">
    <property type="entry name" value="SgrR_N"/>
    <property type="match status" value="1"/>
</dbReference>
<sequence length="582" mass="67046">MKDQRALQYYERLSVLGTKFDIQTSLGEVAECLCTTPRHGRTLLQELQQRGWIIWTPKVGRNQRSVLRLKYSLMELKQILGRALIEDGHYELAMTLLEGDQQRFGALLQQTSGTMVREGQLHIQLTYQRVFDALLPHRPLRNSERFLVRQIYACLTGCEKNGKVIPQLAHHWQANHDATVWRFYLRPQLRFHSNATMDAYGVAKLFQALRTLPEYQQELSHVEEISANQQSVTFRLSSPDLGFAALLSDLRYSIQPVDQIGQADTLTVDGCGPFQVVEHSNERLRLQANDNYYGMRSLTDTVTIWQLDQAPSERIQLGHAEADATSDEPYYLLENDVHSGDSSQTRIENGCLYLLFNMHDEHNALTPEQRRYLSKLLSPEFILKQEQLSELLMASVPARNLLPSWTPIRPLYEQDTPLPKKLDIAVYDHLVVLDCANVISTQLNEMGIESKVNVYSLEELHQRSVMREIAEDIIIASFNVDDNVPISVFRWMCSDAILRHGLPDSAKQWLDGGLAEMRQSVEVSGYLDKLESMATIMIYENWLSPLFHHRQTLRWRGVLQGVSITDWSWPDFKHVWIEDKLD</sequence>
<evidence type="ECO:0000313" key="5">
    <source>
        <dbReference type="Proteomes" id="UP000236721"/>
    </source>
</evidence>
<dbReference type="InterPro" id="IPR000914">
    <property type="entry name" value="SBP_5_dom"/>
</dbReference>
<evidence type="ECO:0000256" key="1">
    <source>
        <dbReference type="ARBA" id="ARBA00023125"/>
    </source>
</evidence>
<dbReference type="InterPro" id="IPR025370">
    <property type="entry name" value="SgrR_HTH_N"/>
</dbReference>
<dbReference type="GO" id="GO:0015833">
    <property type="term" value="P:peptide transport"/>
    <property type="evidence" value="ECO:0007669"/>
    <property type="project" value="TreeGrafter"/>
</dbReference>
<dbReference type="AlphaFoldDB" id="A0A1H5SEH8"/>
<keyword evidence="5" id="KW-1185">Reference proteome</keyword>
<evidence type="ECO:0000259" key="3">
    <source>
        <dbReference type="Pfam" id="PF12793"/>
    </source>
</evidence>
<gene>
    <name evidence="4" type="ORF">SAMN04488244_101319</name>
</gene>
<name>A0A1H5SEH8_9VIBR</name>
<accession>A0A1H5SEH8</accession>
<dbReference type="PANTHER" id="PTHR30290">
    <property type="entry name" value="PERIPLASMIC BINDING COMPONENT OF ABC TRANSPORTER"/>
    <property type="match status" value="1"/>
</dbReference>
<dbReference type="GO" id="GO:1904680">
    <property type="term" value="F:peptide transmembrane transporter activity"/>
    <property type="evidence" value="ECO:0007669"/>
    <property type="project" value="TreeGrafter"/>
</dbReference>
<protein>
    <submittedName>
        <fullName evidence="4">DNA-binding transcriptional regulator SgrR of sgrS sRNA, contains a MarR-type HTH domain and a solute-binding domain</fullName>
    </submittedName>
</protein>
<keyword evidence="1 4" id="KW-0238">DNA-binding</keyword>